<dbReference type="EMBL" id="CAJNOQ010005937">
    <property type="protein sequence ID" value="CAF1116985.1"/>
    <property type="molecule type" value="Genomic_DNA"/>
</dbReference>
<dbReference type="InterPro" id="IPR024079">
    <property type="entry name" value="MetalloPept_cat_dom_sf"/>
</dbReference>
<dbReference type="OrthoDB" id="10038625at2759"/>
<keyword evidence="2" id="KW-0732">Signal</keyword>
<dbReference type="GO" id="GO:0006508">
    <property type="term" value="P:proteolysis"/>
    <property type="evidence" value="ECO:0007669"/>
    <property type="project" value="InterPro"/>
</dbReference>
<dbReference type="Pfam" id="PF01421">
    <property type="entry name" value="Reprolysin"/>
    <property type="match status" value="1"/>
</dbReference>
<comment type="caution">
    <text evidence="4">The sequence shown here is derived from an EMBL/GenBank/DDBJ whole genome shotgun (WGS) entry which is preliminary data.</text>
</comment>
<evidence type="ECO:0000256" key="1">
    <source>
        <dbReference type="PROSITE-ProRule" id="PRU00276"/>
    </source>
</evidence>
<dbReference type="Proteomes" id="UP000681722">
    <property type="component" value="Unassembled WGS sequence"/>
</dbReference>
<feature type="active site" evidence="1">
    <location>
        <position position="197"/>
    </location>
</feature>
<feature type="binding site" evidence="1">
    <location>
        <position position="200"/>
    </location>
    <ligand>
        <name>Zn(2+)</name>
        <dbReference type="ChEBI" id="CHEBI:29105"/>
        <note>catalytic</note>
    </ligand>
</feature>
<dbReference type="GO" id="GO:0004222">
    <property type="term" value="F:metalloendopeptidase activity"/>
    <property type="evidence" value="ECO:0007669"/>
    <property type="project" value="InterPro"/>
</dbReference>
<keyword evidence="1" id="KW-0479">Metal-binding</keyword>
<comment type="caution">
    <text evidence="1">Lacks conserved residue(s) required for the propagation of feature annotation.</text>
</comment>
<organism evidence="4 6">
    <name type="scientific">Didymodactylos carnosus</name>
    <dbReference type="NCBI Taxonomy" id="1234261"/>
    <lineage>
        <taxon>Eukaryota</taxon>
        <taxon>Metazoa</taxon>
        <taxon>Spiralia</taxon>
        <taxon>Gnathifera</taxon>
        <taxon>Rotifera</taxon>
        <taxon>Eurotatoria</taxon>
        <taxon>Bdelloidea</taxon>
        <taxon>Philodinida</taxon>
        <taxon>Philodinidae</taxon>
        <taxon>Didymodactylos</taxon>
    </lineage>
</organism>
<name>A0A814Q8W6_9BILA</name>
<sequence>MMTLNFFLFCFYSLFLEDDAVKRAATQQEIIQRINFIGNFRVNFTSKPLYNLNQPRSISVLVMFDKDASSDLNNDITCAQLYADKLIAWVNKYIIHANIQLINAGVEMWINYDRISYQFGSDPNQLMPGFVEQLQSYLNTNKSNLFGKKYAYGLLIANKTTLVTGGYSQAPLCTTNGVSIVNYRPYPLSIAALVAHELAHTMSVVHPWELSQICSIFPTIRFCTKSILPSECLCDTDSYPPEQCLMTFYFGRAVIDPPMYTPCDIELMNYFSSNSACIMGKVSKRQMIDYDKT</sequence>
<dbReference type="SUPFAM" id="SSF55486">
    <property type="entry name" value="Metalloproteases ('zincins'), catalytic domain"/>
    <property type="match status" value="1"/>
</dbReference>
<dbReference type="Gene3D" id="3.40.390.10">
    <property type="entry name" value="Collagenase (Catalytic Domain)"/>
    <property type="match status" value="1"/>
</dbReference>
<keyword evidence="6" id="KW-1185">Reference proteome</keyword>
<gene>
    <name evidence="4" type="ORF">GPM918_LOCUS19504</name>
    <name evidence="5" type="ORF">SRO942_LOCUS19501</name>
</gene>
<dbReference type="Proteomes" id="UP000663829">
    <property type="component" value="Unassembled WGS sequence"/>
</dbReference>
<evidence type="ECO:0000256" key="2">
    <source>
        <dbReference type="SAM" id="SignalP"/>
    </source>
</evidence>
<dbReference type="AlphaFoldDB" id="A0A814Q8W6"/>
<evidence type="ECO:0000313" key="4">
    <source>
        <dbReference type="EMBL" id="CAF1116985.1"/>
    </source>
</evidence>
<dbReference type="GO" id="GO:0046872">
    <property type="term" value="F:metal ion binding"/>
    <property type="evidence" value="ECO:0007669"/>
    <property type="project" value="UniProtKB-KW"/>
</dbReference>
<evidence type="ECO:0000313" key="5">
    <source>
        <dbReference type="EMBL" id="CAF3880826.1"/>
    </source>
</evidence>
<feature type="domain" description="Peptidase M12B" evidence="3">
    <location>
        <begin position="56"/>
        <end position="274"/>
    </location>
</feature>
<dbReference type="InterPro" id="IPR001590">
    <property type="entry name" value="Peptidase_M12B"/>
</dbReference>
<feature type="chain" id="PRO_5035601978" description="Peptidase M12B domain-containing protein" evidence="2">
    <location>
        <begin position="21"/>
        <end position="293"/>
    </location>
</feature>
<evidence type="ECO:0000259" key="3">
    <source>
        <dbReference type="PROSITE" id="PS50215"/>
    </source>
</evidence>
<accession>A0A814Q8W6</accession>
<dbReference type="PROSITE" id="PS50215">
    <property type="entry name" value="ADAM_MEPRO"/>
    <property type="match status" value="1"/>
</dbReference>
<keyword evidence="1" id="KW-0862">Zinc</keyword>
<proteinExistence type="predicted"/>
<feature type="signal peptide" evidence="2">
    <location>
        <begin position="1"/>
        <end position="20"/>
    </location>
</feature>
<dbReference type="EMBL" id="CAJOBC010005937">
    <property type="protein sequence ID" value="CAF3880826.1"/>
    <property type="molecule type" value="Genomic_DNA"/>
</dbReference>
<evidence type="ECO:0000313" key="6">
    <source>
        <dbReference type="Proteomes" id="UP000663829"/>
    </source>
</evidence>
<feature type="binding site" evidence="1">
    <location>
        <position position="196"/>
    </location>
    <ligand>
        <name>Zn(2+)</name>
        <dbReference type="ChEBI" id="CHEBI:29105"/>
        <note>catalytic</note>
    </ligand>
</feature>
<reference evidence="4" key="1">
    <citation type="submission" date="2021-02" db="EMBL/GenBank/DDBJ databases">
        <authorList>
            <person name="Nowell W R."/>
        </authorList>
    </citation>
    <scope>NUCLEOTIDE SEQUENCE</scope>
</reference>
<protein>
    <recommendedName>
        <fullName evidence="3">Peptidase M12B domain-containing protein</fullName>
    </recommendedName>
</protein>
<feature type="binding site" evidence="1">
    <location>
        <position position="206"/>
    </location>
    <ligand>
        <name>Zn(2+)</name>
        <dbReference type="ChEBI" id="CHEBI:29105"/>
        <note>catalytic</note>
    </ligand>
</feature>